<dbReference type="Pfam" id="PF03630">
    <property type="entry name" value="Fumble"/>
    <property type="match status" value="1"/>
</dbReference>
<dbReference type="GeneID" id="11497115"/>
<dbReference type="OrthoDB" id="498611at2759"/>
<dbReference type="RefSeq" id="XP_003671021.1">
    <property type="nucleotide sequence ID" value="XM_003670973.1"/>
</dbReference>
<dbReference type="KEGG" id="ndi:NDAI_0F04600"/>
<gene>
    <name evidence="5" type="primary">NDAI0F04600</name>
    <name evidence="5" type="ordered locus">NDAI_0F04600</name>
</gene>
<dbReference type="Proteomes" id="UP000000689">
    <property type="component" value="Chromosome 6"/>
</dbReference>
<feature type="region of interest" description="Disordered" evidence="4">
    <location>
        <begin position="138"/>
        <end position="158"/>
    </location>
</feature>
<dbReference type="GO" id="GO:0004594">
    <property type="term" value="F:pantothenate kinase activity"/>
    <property type="evidence" value="ECO:0007669"/>
    <property type="project" value="EnsemblFungi"/>
</dbReference>
<keyword evidence="3" id="KW-0173">Coenzyme A biosynthesis</keyword>
<dbReference type="GO" id="GO:0015937">
    <property type="term" value="P:coenzyme A biosynthetic process"/>
    <property type="evidence" value="ECO:0007669"/>
    <property type="project" value="UniProtKB-KW"/>
</dbReference>
<dbReference type="eggNOG" id="KOG2201">
    <property type="taxonomic scope" value="Eukaryota"/>
</dbReference>
<evidence type="ECO:0000313" key="5">
    <source>
        <dbReference type="EMBL" id="CCD25778.1"/>
    </source>
</evidence>
<dbReference type="GO" id="GO:0005634">
    <property type="term" value="C:nucleus"/>
    <property type="evidence" value="ECO:0007669"/>
    <property type="project" value="TreeGrafter"/>
</dbReference>
<evidence type="ECO:0000313" key="6">
    <source>
        <dbReference type="Proteomes" id="UP000000689"/>
    </source>
</evidence>
<keyword evidence="1" id="KW-0547">Nucleotide-binding</keyword>
<dbReference type="GO" id="GO:0005829">
    <property type="term" value="C:cytosol"/>
    <property type="evidence" value="ECO:0007669"/>
    <property type="project" value="TreeGrafter"/>
</dbReference>
<keyword evidence="6" id="KW-1185">Reference proteome</keyword>
<dbReference type="STRING" id="1071378.G0WDB7"/>
<dbReference type="PANTHER" id="PTHR12280:SF20">
    <property type="entry name" value="4'-PHOSPHOPANTETHEINE PHOSPHATASE"/>
    <property type="match status" value="1"/>
</dbReference>
<evidence type="ECO:0000256" key="1">
    <source>
        <dbReference type="ARBA" id="ARBA00022741"/>
    </source>
</evidence>
<sequence length="399" mass="44319">MQQELEIQYNGCNYDSNLFTIAIDIGGTLAKVIFSPIQSYKLYFNTVETELIEKFIKLLHSIIESYNNNNYSTTRIIATGGGAFKFYDLLNWEFKKIHSIKQKDEMKCLINGLDFFIHEVPNEVFTYNTQDGIQLIKSKSRSSTSSQSSSSLNSSSNTNNEQIYPYLLVNIGSGVSILKVIQPSVFERVGGSSLGGGTLWGLLSLITGAKSYDEMLKLAQDGDNTNVDMLVGDIYGTDYNKIGLKSSNIASSFGKVFQDRSISSNNSSTKKVSQQIIDHNNDALIENNNSNNGKSTSLTTNTTDIIKRNLNKSFQNSDICKSLLYAISNNIGQIAYLQAKIHNVQNIYFGGSYIRGHLTTMNTLSYAINFWSQSSKQAFFLKHEGYLGAMGAFLDPTPI</sequence>
<keyword evidence="2" id="KW-0067">ATP-binding</keyword>
<evidence type="ECO:0000256" key="3">
    <source>
        <dbReference type="ARBA" id="ARBA00022993"/>
    </source>
</evidence>
<dbReference type="OMA" id="FKNPDIC"/>
<feature type="compositionally biased region" description="Low complexity" evidence="4">
    <location>
        <begin position="141"/>
        <end position="158"/>
    </location>
</feature>
<dbReference type="GO" id="GO:0008204">
    <property type="term" value="P:ergosterol metabolic process"/>
    <property type="evidence" value="ECO:0007669"/>
    <property type="project" value="EnsemblFungi"/>
</dbReference>
<dbReference type="HOGENOM" id="CLU_011154_3_0_1"/>
<name>G0WDB7_NAUDC</name>
<evidence type="ECO:0008006" key="7">
    <source>
        <dbReference type="Google" id="ProtNLM"/>
    </source>
</evidence>
<dbReference type="SUPFAM" id="SSF53067">
    <property type="entry name" value="Actin-like ATPase domain"/>
    <property type="match status" value="2"/>
</dbReference>
<reference evidence="5 6" key="1">
    <citation type="journal article" date="2011" name="Proc. Natl. Acad. Sci. U.S.A.">
        <title>Evolutionary erosion of yeast sex chromosomes by mating-type switching accidents.</title>
        <authorList>
            <person name="Gordon J.L."/>
            <person name="Armisen D."/>
            <person name="Proux-Wera E."/>
            <person name="Oheigeartaigh S.S."/>
            <person name="Byrne K.P."/>
            <person name="Wolfe K.H."/>
        </authorList>
    </citation>
    <scope>NUCLEOTIDE SEQUENCE [LARGE SCALE GENOMIC DNA]</scope>
    <source>
        <strain evidence="6">ATCC 10597 / BCRC 20456 / CBS 421 / NBRC 0211 / NRRL Y-12639</strain>
    </source>
</reference>
<protein>
    <recommendedName>
        <fullName evidence="7">Pantothenate kinase</fullName>
    </recommendedName>
</protein>
<dbReference type="EMBL" id="HE580272">
    <property type="protein sequence ID" value="CCD25778.1"/>
    <property type="molecule type" value="Genomic_DNA"/>
</dbReference>
<dbReference type="FunFam" id="3.30.420.40:FF:000115">
    <property type="entry name" value="Pantothenate kinase PanK"/>
    <property type="match status" value="1"/>
</dbReference>
<proteinExistence type="predicted"/>
<evidence type="ECO:0000256" key="2">
    <source>
        <dbReference type="ARBA" id="ARBA00022840"/>
    </source>
</evidence>
<dbReference type="NCBIfam" id="TIGR00555">
    <property type="entry name" value="panK_eukar"/>
    <property type="match status" value="1"/>
</dbReference>
<dbReference type="InterPro" id="IPR043129">
    <property type="entry name" value="ATPase_NBD"/>
</dbReference>
<accession>G0WDB7</accession>
<dbReference type="InterPro" id="IPR004567">
    <property type="entry name" value="Type_II_PanK"/>
</dbReference>
<organism evidence="5 6">
    <name type="scientific">Naumovozyma dairenensis (strain ATCC 10597 / BCRC 20456 / CBS 421 / NBRC 0211 / NRRL Y-12639)</name>
    <name type="common">Saccharomyces dairenensis</name>
    <dbReference type="NCBI Taxonomy" id="1071378"/>
    <lineage>
        <taxon>Eukaryota</taxon>
        <taxon>Fungi</taxon>
        <taxon>Dikarya</taxon>
        <taxon>Ascomycota</taxon>
        <taxon>Saccharomycotina</taxon>
        <taxon>Saccharomycetes</taxon>
        <taxon>Saccharomycetales</taxon>
        <taxon>Saccharomycetaceae</taxon>
        <taxon>Naumovozyma</taxon>
    </lineage>
</organism>
<dbReference type="Gene3D" id="3.30.420.510">
    <property type="match status" value="1"/>
</dbReference>
<dbReference type="AlphaFoldDB" id="G0WDB7"/>
<dbReference type="GO" id="GO:0005524">
    <property type="term" value="F:ATP binding"/>
    <property type="evidence" value="ECO:0007669"/>
    <property type="project" value="UniProtKB-KW"/>
</dbReference>
<dbReference type="PANTHER" id="PTHR12280">
    <property type="entry name" value="PANTOTHENATE KINASE"/>
    <property type="match status" value="1"/>
</dbReference>
<dbReference type="Gene3D" id="3.30.420.40">
    <property type="match status" value="1"/>
</dbReference>
<evidence type="ECO:0000256" key="4">
    <source>
        <dbReference type="SAM" id="MobiDB-lite"/>
    </source>
</evidence>